<proteinExistence type="predicted"/>
<comment type="caution">
    <text evidence="2">The sequence shown here is derived from an EMBL/GenBank/DDBJ whole genome shotgun (WGS) entry which is preliminary data.</text>
</comment>
<accession>A0ABW0N8C9</accession>
<feature type="chain" id="PRO_5046242418" evidence="1">
    <location>
        <begin position="24"/>
        <end position="247"/>
    </location>
</feature>
<dbReference type="NCBIfam" id="TIGR02001">
    <property type="entry name" value="gcw_chp"/>
    <property type="match status" value="1"/>
</dbReference>
<dbReference type="Proteomes" id="UP001596037">
    <property type="component" value="Unassembled WGS sequence"/>
</dbReference>
<keyword evidence="1" id="KW-0732">Signal</keyword>
<dbReference type="EMBL" id="JBHSMF010000002">
    <property type="protein sequence ID" value="MFC5496506.1"/>
    <property type="molecule type" value="Genomic_DNA"/>
</dbReference>
<sequence length="247" mass="26683">MQSKNTQIIVLAMLAMTGAAAFAQPKAPEPDYTFSYNVGAVTDYRYRGISQSRLDPAIQGGIDFAHKSGFYLGTWASSIQWIKDAGGGSDAEVDFYGGYKTSYKDIGYDFGVLRYQYFSNHLPVSANTTELYAAGTYGPATLKYSHAVSNLFGFADSKNSYYLELSANFDTGYWGLSLTPHIGYQKVKNNSNFSYTDYSLTLGKDFGNGVSASLALVGTNADSGLYVSPSGKNLGKSSLVAGVKYSF</sequence>
<name>A0ABW0N8C9_9BURK</name>
<evidence type="ECO:0000313" key="2">
    <source>
        <dbReference type="EMBL" id="MFC5496506.1"/>
    </source>
</evidence>
<dbReference type="Pfam" id="PF09694">
    <property type="entry name" value="Gcw_chp"/>
    <property type="match status" value="1"/>
</dbReference>
<protein>
    <submittedName>
        <fullName evidence="2">TorF family putative porin</fullName>
    </submittedName>
</protein>
<feature type="signal peptide" evidence="1">
    <location>
        <begin position="1"/>
        <end position="23"/>
    </location>
</feature>
<keyword evidence="3" id="KW-1185">Reference proteome</keyword>
<organism evidence="2 3">
    <name type="scientific">Caenimonas terrae</name>
    <dbReference type="NCBI Taxonomy" id="696074"/>
    <lineage>
        <taxon>Bacteria</taxon>
        <taxon>Pseudomonadati</taxon>
        <taxon>Pseudomonadota</taxon>
        <taxon>Betaproteobacteria</taxon>
        <taxon>Burkholderiales</taxon>
        <taxon>Comamonadaceae</taxon>
        <taxon>Caenimonas</taxon>
    </lineage>
</organism>
<gene>
    <name evidence="2" type="ORF">ACFPOE_03090</name>
</gene>
<reference evidence="3" key="1">
    <citation type="journal article" date="2019" name="Int. J. Syst. Evol. Microbiol.">
        <title>The Global Catalogue of Microorganisms (GCM) 10K type strain sequencing project: providing services to taxonomists for standard genome sequencing and annotation.</title>
        <authorList>
            <consortium name="The Broad Institute Genomics Platform"/>
            <consortium name="The Broad Institute Genome Sequencing Center for Infectious Disease"/>
            <person name="Wu L."/>
            <person name="Ma J."/>
        </authorList>
    </citation>
    <scope>NUCLEOTIDE SEQUENCE [LARGE SCALE GENOMIC DNA]</scope>
    <source>
        <strain evidence="3">CCUG 57401</strain>
    </source>
</reference>
<dbReference type="RefSeq" id="WP_376848524.1">
    <property type="nucleotide sequence ID" value="NZ_JBHSMF010000002.1"/>
</dbReference>
<evidence type="ECO:0000256" key="1">
    <source>
        <dbReference type="SAM" id="SignalP"/>
    </source>
</evidence>
<dbReference type="InterPro" id="IPR010239">
    <property type="entry name" value="CHP02001"/>
</dbReference>
<evidence type="ECO:0000313" key="3">
    <source>
        <dbReference type="Proteomes" id="UP001596037"/>
    </source>
</evidence>